<keyword evidence="2" id="KW-1185">Reference proteome</keyword>
<name>A0AAD9XJY2_9ROSI</name>
<gene>
    <name evidence="1" type="ORF">Ddye_007275</name>
</gene>
<proteinExistence type="predicted"/>
<organism evidence="1 2">
    <name type="scientific">Dipteronia dyeriana</name>
    <dbReference type="NCBI Taxonomy" id="168575"/>
    <lineage>
        <taxon>Eukaryota</taxon>
        <taxon>Viridiplantae</taxon>
        <taxon>Streptophyta</taxon>
        <taxon>Embryophyta</taxon>
        <taxon>Tracheophyta</taxon>
        <taxon>Spermatophyta</taxon>
        <taxon>Magnoliopsida</taxon>
        <taxon>eudicotyledons</taxon>
        <taxon>Gunneridae</taxon>
        <taxon>Pentapetalae</taxon>
        <taxon>rosids</taxon>
        <taxon>malvids</taxon>
        <taxon>Sapindales</taxon>
        <taxon>Sapindaceae</taxon>
        <taxon>Hippocastanoideae</taxon>
        <taxon>Acereae</taxon>
        <taxon>Dipteronia</taxon>
    </lineage>
</organism>
<dbReference type="EMBL" id="JANJYI010000002">
    <property type="protein sequence ID" value="KAK2660742.1"/>
    <property type="molecule type" value="Genomic_DNA"/>
</dbReference>
<evidence type="ECO:0000313" key="2">
    <source>
        <dbReference type="Proteomes" id="UP001280121"/>
    </source>
</evidence>
<sequence>EAKTGLFKYIRCLVKWKLCGQDFFNYVIPAEELTWGFWGSEDDISNDENFRTLFLTFARCFSVTEAQVWRIFSLLVDCNSISE</sequence>
<accession>A0AAD9XJY2</accession>
<protein>
    <submittedName>
        <fullName evidence="1">Uncharacterized protein</fullName>
    </submittedName>
</protein>
<dbReference type="AlphaFoldDB" id="A0AAD9XJY2"/>
<evidence type="ECO:0000313" key="1">
    <source>
        <dbReference type="EMBL" id="KAK2660742.1"/>
    </source>
</evidence>
<dbReference type="Proteomes" id="UP001280121">
    <property type="component" value="Unassembled WGS sequence"/>
</dbReference>
<comment type="caution">
    <text evidence="1">The sequence shown here is derived from an EMBL/GenBank/DDBJ whole genome shotgun (WGS) entry which is preliminary data.</text>
</comment>
<reference evidence="1" key="1">
    <citation type="journal article" date="2023" name="Plant J.">
        <title>Genome sequences and population genomics provide insights into the demographic history, inbreeding, and mutation load of two 'living fossil' tree species of Dipteronia.</title>
        <authorList>
            <person name="Feng Y."/>
            <person name="Comes H.P."/>
            <person name="Chen J."/>
            <person name="Zhu S."/>
            <person name="Lu R."/>
            <person name="Zhang X."/>
            <person name="Li P."/>
            <person name="Qiu J."/>
            <person name="Olsen K.M."/>
            <person name="Qiu Y."/>
        </authorList>
    </citation>
    <scope>NUCLEOTIDE SEQUENCE</scope>
    <source>
        <strain evidence="1">KIB01</strain>
    </source>
</reference>
<feature type="non-terminal residue" evidence="1">
    <location>
        <position position="1"/>
    </location>
</feature>
<feature type="non-terminal residue" evidence="1">
    <location>
        <position position="83"/>
    </location>
</feature>